<dbReference type="AlphaFoldDB" id="A0A1I7GQS5"/>
<dbReference type="OrthoDB" id="9814612at2"/>
<reference evidence="4" key="1">
    <citation type="submission" date="2016-10" db="EMBL/GenBank/DDBJ databases">
        <authorList>
            <person name="Varghese N."/>
        </authorList>
    </citation>
    <scope>NUCLEOTIDE SEQUENCE [LARGE SCALE GENOMIC DNA]</scope>
    <source>
        <strain evidence="4">DSM 17980</strain>
    </source>
</reference>
<proteinExistence type="predicted"/>
<evidence type="ECO:0000313" key="3">
    <source>
        <dbReference type="EMBL" id="SFU50800.1"/>
    </source>
</evidence>
<dbReference type="STRING" id="392015.SAMN05421543_1037"/>
<dbReference type="Pfam" id="PF00534">
    <property type="entry name" value="Glycos_transf_1"/>
    <property type="match status" value="1"/>
</dbReference>
<dbReference type="Pfam" id="PF13579">
    <property type="entry name" value="Glyco_trans_4_4"/>
    <property type="match status" value="1"/>
</dbReference>
<protein>
    <submittedName>
        <fullName evidence="3">Uncharacterized protein</fullName>
    </submittedName>
</protein>
<dbReference type="InterPro" id="IPR028098">
    <property type="entry name" value="Glyco_trans_4-like_N"/>
</dbReference>
<dbReference type="Gene3D" id="3.40.50.2000">
    <property type="entry name" value="Glycogen Phosphorylase B"/>
    <property type="match status" value="2"/>
</dbReference>
<feature type="domain" description="Glycosyl transferase family 1" evidence="1">
    <location>
        <begin position="178"/>
        <end position="334"/>
    </location>
</feature>
<name>A0A1I7GQS5_9BACL</name>
<accession>A0A1I7GQS5</accession>
<gene>
    <name evidence="3" type="ORF">SAMN05421543_1037</name>
</gene>
<dbReference type="SUPFAM" id="SSF53756">
    <property type="entry name" value="UDP-Glycosyltransferase/glycogen phosphorylase"/>
    <property type="match status" value="1"/>
</dbReference>
<dbReference type="EMBL" id="FPBV01000003">
    <property type="protein sequence ID" value="SFU50800.1"/>
    <property type="molecule type" value="Genomic_DNA"/>
</dbReference>
<dbReference type="Proteomes" id="UP000183508">
    <property type="component" value="Unassembled WGS sequence"/>
</dbReference>
<dbReference type="CDD" id="cd03801">
    <property type="entry name" value="GT4_PimA-like"/>
    <property type="match status" value="1"/>
</dbReference>
<keyword evidence="4" id="KW-1185">Reference proteome</keyword>
<dbReference type="RefSeq" id="WP_074949769.1">
    <property type="nucleotide sequence ID" value="NZ_FPBV01000003.1"/>
</dbReference>
<dbReference type="PANTHER" id="PTHR12526">
    <property type="entry name" value="GLYCOSYLTRANSFERASE"/>
    <property type="match status" value="1"/>
</dbReference>
<dbReference type="GO" id="GO:0016757">
    <property type="term" value="F:glycosyltransferase activity"/>
    <property type="evidence" value="ECO:0007669"/>
    <property type="project" value="InterPro"/>
</dbReference>
<dbReference type="PANTHER" id="PTHR12526:SF630">
    <property type="entry name" value="GLYCOSYLTRANSFERASE"/>
    <property type="match status" value="1"/>
</dbReference>
<evidence type="ECO:0000259" key="2">
    <source>
        <dbReference type="Pfam" id="PF13579"/>
    </source>
</evidence>
<organism evidence="3 4">
    <name type="scientific">Alicyclobacillus macrosporangiidus</name>
    <dbReference type="NCBI Taxonomy" id="392015"/>
    <lineage>
        <taxon>Bacteria</taxon>
        <taxon>Bacillati</taxon>
        <taxon>Bacillota</taxon>
        <taxon>Bacilli</taxon>
        <taxon>Bacillales</taxon>
        <taxon>Alicyclobacillaceae</taxon>
        <taxon>Alicyclobacillus</taxon>
    </lineage>
</organism>
<evidence type="ECO:0000259" key="1">
    <source>
        <dbReference type="Pfam" id="PF00534"/>
    </source>
</evidence>
<dbReference type="InterPro" id="IPR001296">
    <property type="entry name" value="Glyco_trans_1"/>
</dbReference>
<feature type="domain" description="Glycosyltransferase subfamily 4-like N-terminal" evidence="2">
    <location>
        <begin position="14"/>
        <end position="154"/>
    </location>
</feature>
<sequence length="364" mass="39031">MTPISVVVPGNEQGGAATHLVAFARGVRAAGLDARFCFLSLGSGPLADRLREVAAVEHLPASPVQAIRALTVRMRAQPPDGLWHAHGPRLNVLVATAARMADRRWVSTIHSDPRKDFLASVWKSAVLTRLNLTALRSASGLFLCNPAFSDLVPEKPWFLVPNALAAEPLPEPAAVYRKRLRSQLGIDEDTPVIGMVARLDPVKDIPTAIQAMVHLPGVHLAVAGDGAQRTALTALIAELNLKDRVHLLGHLRDIGPFLSALDAHVLASRSEGLPYAVLEAGYFGIPNVMSDIPAARGLIEPGRTGLLFPVGDGAALAAQIRRLLDDADLAQKLARSFQLEILPRFTPARMLDAYLEGYRVLGAP</sequence>
<evidence type="ECO:0000313" key="4">
    <source>
        <dbReference type="Proteomes" id="UP000183508"/>
    </source>
</evidence>